<protein>
    <recommendedName>
        <fullName evidence="1">Phosphoribulokinase/uridine kinase domain-containing protein</fullName>
    </recommendedName>
</protein>
<feature type="domain" description="Phosphoribulokinase/uridine kinase" evidence="1">
    <location>
        <begin position="58"/>
        <end position="182"/>
    </location>
</feature>
<dbReference type="STRING" id="1003232.J9D6E3"/>
<dbReference type="Gene3D" id="3.40.50.300">
    <property type="entry name" value="P-loop containing nucleotide triphosphate hydrolases"/>
    <property type="match status" value="1"/>
</dbReference>
<keyword evidence="3" id="KW-1185">Reference proteome</keyword>
<dbReference type="GO" id="GO:0016301">
    <property type="term" value="F:kinase activity"/>
    <property type="evidence" value="ECO:0007669"/>
    <property type="project" value="InterPro"/>
</dbReference>
<evidence type="ECO:0000259" key="1">
    <source>
        <dbReference type="Pfam" id="PF00485"/>
    </source>
</evidence>
<gene>
    <name evidence="2" type="ORF">EDEG_02553</name>
</gene>
<dbReference type="GO" id="GO:0005524">
    <property type="term" value="F:ATP binding"/>
    <property type="evidence" value="ECO:0007669"/>
    <property type="project" value="InterPro"/>
</dbReference>
<dbReference type="PANTHER" id="PTHR10285">
    <property type="entry name" value="URIDINE KINASE"/>
    <property type="match status" value="1"/>
</dbReference>
<dbReference type="OrthoDB" id="2195084at2759"/>
<dbReference type="OMA" id="NICKNRM"/>
<dbReference type="Proteomes" id="UP000003163">
    <property type="component" value="Unassembled WGS sequence"/>
</dbReference>
<evidence type="ECO:0000313" key="2">
    <source>
        <dbReference type="EMBL" id="EJW03074.1"/>
    </source>
</evidence>
<evidence type="ECO:0000313" key="3">
    <source>
        <dbReference type="Proteomes" id="UP000003163"/>
    </source>
</evidence>
<dbReference type="InParanoid" id="J9D6E3"/>
<dbReference type="Pfam" id="PF00485">
    <property type="entry name" value="PRK"/>
    <property type="match status" value="1"/>
</dbReference>
<dbReference type="EMBL" id="AFBI03000046">
    <property type="protein sequence ID" value="EJW03074.1"/>
    <property type="molecule type" value="Genomic_DNA"/>
</dbReference>
<dbReference type="SUPFAM" id="SSF52540">
    <property type="entry name" value="P-loop containing nucleoside triphosphate hydrolases"/>
    <property type="match status" value="1"/>
</dbReference>
<sequence>MTETKGISTSSRKKNKIIELTTMEQKMLNDKIKNSDKSLQEIVDHCFGMQFENNKKYVICLQGASSSGKSTLAHNLYHLFQENKINCFLLELDKYYKSLDPQKDNTNYDFDNPASLDWKAINKVVKDLHDDQNTLSVQEYSFITAISSGPVTILNPKPTVIIIEGIYSFNIFNKKVFNLPNFDCRNSIKKIENEFVDNSNKFPNFRILRLKLCICQSKGLKVRISRDVLLRGRVAENSIVQFNKFVWPATKKWVYNKIFETDVAIAHGNFNEKKMKLFVGAVTKFFIGKTVCFSGMGLQGDFKKESRIKCSGECVKNCNSSVLLTDDDD</sequence>
<dbReference type="HOGENOM" id="CLU_059424_0_0_1"/>
<proteinExistence type="predicted"/>
<organism evidence="2 3">
    <name type="scientific">Edhazardia aedis (strain USNM 41457)</name>
    <name type="common">Microsporidian parasite</name>
    <dbReference type="NCBI Taxonomy" id="1003232"/>
    <lineage>
        <taxon>Eukaryota</taxon>
        <taxon>Fungi</taxon>
        <taxon>Fungi incertae sedis</taxon>
        <taxon>Microsporidia</taxon>
        <taxon>Edhazardia</taxon>
    </lineage>
</organism>
<comment type="caution">
    <text evidence="2">The sequence shown here is derived from an EMBL/GenBank/DDBJ whole genome shotgun (WGS) entry which is preliminary data.</text>
</comment>
<accession>J9D6E3</accession>
<dbReference type="InterPro" id="IPR006083">
    <property type="entry name" value="PRK/URK"/>
</dbReference>
<dbReference type="VEuPathDB" id="MicrosporidiaDB:EDEG_02553"/>
<reference evidence="3" key="2">
    <citation type="submission" date="2015-07" db="EMBL/GenBank/DDBJ databases">
        <title>Contrasting host-pathogen interactions and genome evolution in two generalist and specialist microsporidian pathogens of mosquitoes.</title>
        <authorList>
            <consortium name="The Broad Institute Genomics Platform"/>
            <consortium name="The Broad Institute Genome Sequencing Center for Infectious Disease"/>
            <person name="Cuomo C.A."/>
            <person name="Sanscrainte N.D."/>
            <person name="Goldberg J.M."/>
            <person name="Heiman D."/>
            <person name="Young S."/>
            <person name="Zeng Q."/>
            <person name="Becnel J.J."/>
            <person name="Birren B.W."/>
        </authorList>
    </citation>
    <scope>NUCLEOTIDE SEQUENCE [LARGE SCALE GENOMIC DNA]</scope>
    <source>
        <strain evidence="3">USNM 41457</strain>
    </source>
</reference>
<reference evidence="2 3" key="1">
    <citation type="submission" date="2011-08" db="EMBL/GenBank/DDBJ databases">
        <authorList>
            <person name="Liu Z.J."/>
            <person name="Shi F.L."/>
            <person name="Lu J.Q."/>
            <person name="Li M."/>
            <person name="Wang Z.L."/>
        </authorList>
    </citation>
    <scope>NUCLEOTIDE SEQUENCE [LARGE SCALE GENOMIC DNA]</scope>
    <source>
        <strain evidence="2 3">USNM 41457</strain>
    </source>
</reference>
<dbReference type="AlphaFoldDB" id="J9D6E3"/>
<name>J9D6E3_EDHAE</name>
<dbReference type="InterPro" id="IPR027417">
    <property type="entry name" value="P-loop_NTPase"/>
</dbReference>